<comment type="cofactor">
    <cofactor evidence="2">
        <name>Mg(2+)</name>
        <dbReference type="ChEBI" id="CHEBI:18420"/>
    </cofactor>
</comment>
<evidence type="ECO:0000256" key="7">
    <source>
        <dbReference type="ARBA" id="ARBA00012216"/>
    </source>
</evidence>
<keyword evidence="13 16" id="KW-0573">Peptidoglycan synthesis</keyword>
<dbReference type="Gene3D" id="3.40.50.20">
    <property type="match status" value="1"/>
</dbReference>
<evidence type="ECO:0000256" key="3">
    <source>
        <dbReference type="ARBA" id="ARBA00003921"/>
    </source>
</evidence>
<evidence type="ECO:0000313" key="19">
    <source>
        <dbReference type="EMBL" id="MFC6669555.1"/>
    </source>
</evidence>
<evidence type="ECO:0000256" key="9">
    <source>
        <dbReference type="ARBA" id="ARBA00022598"/>
    </source>
</evidence>
<dbReference type="PANTHER" id="PTHR23132">
    <property type="entry name" value="D-ALANINE--D-ALANINE LIGASE"/>
    <property type="match status" value="1"/>
</dbReference>
<dbReference type="Gene3D" id="3.30.470.20">
    <property type="entry name" value="ATP-grasp fold, B domain"/>
    <property type="match status" value="1"/>
</dbReference>
<evidence type="ECO:0000256" key="11">
    <source>
        <dbReference type="ARBA" id="ARBA00022840"/>
    </source>
</evidence>
<evidence type="ECO:0000256" key="6">
    <source>
        <dbReference type="ARBA" id="ARBA00010871"/>
    </source>
</evidence>
<dbReference type="InterPro" id="IPR011095">
    <property type="entry name" value="Dala_Dala_lig_C"/>
</dbReference>
<dbReference type="NCBIfam" id="NF002378">
    <property type="entry name" value="PRK01372.1"/>
    <property type="match status" value="1"/>
</dbReference>
<dbReference type="Pfam" id="PF07478">
    <property type="entry name" value="Dala_Dala_lig_C"/>
    <property type="match status" value="1"/>
</dbReference>
<feature type="domain" description="ATP-grasp" evidence="18">
    <location>
        <begin position="121"/>
        <end position="316"/>
    </location>
</feature>
<comment type="function">
    <text evidence="3 16">Cell wall formation.</text>
</comment>
<dbReference type="InterPro" id="IPR005905">
    <property type="entry name" value="D_ala_D_ala"/>
</dbReference>
<keyword evidence="20" id="KW-1185">Reference proteome</keyword>
<evidence type="ECO:0000259" key="18">
    <source>
        <dbReference type="PROSITE" id="PS50975"/>
    </source>
</evidence>
<dbReference type="RefSeq" id="WP_379908110.1">
    <property type="nucleotide sequence ID" value="NZ_JBHSWE010000001.1"/>
</dbReference>
<evidence type="ECO:0000256" key="5">
    <source>
        <dbReference type="ARBA" id="ARBA00004752"/>
    </source>
</evidence>
<dbReference type="HAMAP" id="MF_00047">
    <property type="entry name" value="Dala_Dala_lig"/>
    <property type="match status" value="1"/>
</dbReference>
<evidence type="ECO:0000256" key="13">
    <source>
        <dbReference type="ARBA" id="ARBA00022984"/>
    </source>
</evidence>
<dbReference type="NCBIfam" id="TIGR01205">
    <property type="entry name" value="D_ala_D_alaTIGR"/>
    <property type="match status" value="1"/>
</dbReference>
<protein>
    <recommendedName>
        <fullName evidence="7 16">D-alanine--D-alanine ligase</fullName>
        <ecNumber evidence="7 16">6.3.2.4</ecNumber>
    </recommendedName>
    <alternativeName>
        <fullName evidence="16">D-Ala-D-Ala ligase</fullName>
    </alternativeName>
    <alternativeName>
        <fullName evidence="16">D-alanylalanine synthetase</fullName>
    </alternativeName>
</protein>
<dbReference type="Proteomes" id="UP001596422">
    <property type="component" value="Unassembled WGS sequence"/>
</dbReference>
<evidence type="ECO:0000256" key="17">
    <source>
        <dbReference type="PROSITE-ProRule" id="PRU00409"/>
    </source>
</evidence>
<proteinExistence type="inferred from homology"/>
<dbReference type="GO" id="GO:0008716">
    <property type="term" value="F:D-alanine-D-alanine ligase activity"/>
    <property type="evidence" value="ECO:0007669"/>
    <property type="project" value="UniProtKB-EC"/>
</dbReference>
<dbReference type="InterPro" id="IPR000291">
    <property type="entry name" value="D-Ala_lig_Van_CS"/>
</dbReference>
<dbReference type="PROSITE" id="PS00843">
    <property type="entry name" value="DALA_DALA_LIGASE_1"/>
    <property type="match status" value="1"/>
</dbReference>
<dbReference type="EC" id="6.3.2.4" evidence="7 16"/>
<dbReference type="PANTHER" id="PTHR23132:SF23">
    <property type="entry name" value="D-ALANINE--D-ALANINE LIGASE B"/>
    <property type="match status" value="1"/>
</dbReference>
<comment type="similarity">
    <text evidence="6 16">Belongs to the D-alanine--D-alanine ligase family.</text>
</comment>
<accession>A0ABW1ZWJ9</accession>
<evidence type="ECO:0000313" key="20">
    <source>
        <dbReference type="Proteomes" id="UP001596422"/>
    </source>
</evidence>
<evidence type="ECO:0000256" key="8">
    <source>
        <dbReference type="ARBA" id="ARBA00022490"/>
    </source>
</evidence>
<dbReference type="InterPro" id="IPR011761">
    <property type="entry name" value="ATP-grasp"/>
</dbReference>
<dbReference type="PROSITE" id="PS50975">
    <property type="entry name" value="ATP_GRASP"/>
    <property type="match status" value="1"/>
</dbReference>
<comment type="cofactor">
    <cofactor evidence="1">
        <name>Mn(2+)</name>
        <dbReference type="ChEBI" id="CHEBI:29035"/>
    </cofactor>
</comment>
<evidence type="ECO:0000256" key="1">
    <source>
        <dbReference type="ARBA" id="ARBA00001936"/>
    </source>
</evidence>
<dbReference type="InterPro" id="IPR016185">
    <property type="entry name" value="PreATP-grasp_dom_sf"/>
</dbReference>
<dbReference type="Gene3D" id="3.30.1490.20">
    <property type="entry name" value="ATP-grasp fold, A domain"/>
    <property type="match status" value="1"/>
</dbReference>
<keyword evidence="8 16" id="KW-0963">Cytoplasm</keyword>
<dbReference type="PIRSF" id="PIRSF039102">
    <property type="entry name" value="Ddl/VanB"/>
    <property type="match status" value="1"/>
</dbReference>
<gene>
    <name evidence="16" type="primary">ddl</name>
    <name evidence="19" type="ORF">ACFQDL_05175</name>
</gene>
<keyword evidence="11 17" id="KW-0067">ATP-binding</keyword>
<dbReference type="EMBL" id="JBHSWE010000001">
    <property type="protein sequence ID" value="MFC6669555.1"/>
    <property type="molecule type" value="Genomic_DNA"/>
</dbReference>
<comment type="pathway">
    <text evidence="5 16">Cell wall biogenesis; peptidoglycan biosynthesis.</text>
</comment>
<evidence type="ECO:0000256" key="4">
    <source>
        <dbReference type="ARBA" id="ARBA00004496"/>
    </source>
</evidence>
<keyword evidence="9 16" id="KW-0436">Ligase</keyword>
<comment type="catalytic activity">
    <reaction evidence="15 16">
        <text>2 D-alanine + ATP = D-alanyl-D-alanine + ADP + phosphate + H(+)</text>
        <dbReference type="Rhea" id="RHEA:11224"/>
        <dbReference type="ChEBI" id="CHEBI:15378"/>
        <dbReference type="ChEBI" id="CHEBI:30616"/>
        <dbReference type="ChEBI" id="CHEBI:43474"/>
        <dbReference type="ChEBI" id="CHEBI:57416"/>
        <dbReference type="ChEBI" id="CHEBI:57822"/>
        <dbReference type="ChEBI" id="CHEBI:456216"/>
        <dbReference type="EC" id="6.3.2.4"/>
    </reaction>
</comment>
<comment type="subcellular location">
    <subcellularLocation>
        <location evidence="4 16">Cytoplasm</location>
    </subcellularLocation>
</comment>
<sequence>MQAATEFRVTAEEAASLGRVAVIMGGDSAERPVSLKSGDAVLSALQRAGVDAFGIDLYGEQGDQCPIAQLQAQPIDRAFLILHGRGGEDGVIQGVLEMLRIPYTGSGVEASALGMDKLRSKQLFVGAGLPTAPFAVLASADRLDEAEQRLGYPMMIKPAHEGSSIGMSKVRDRDQLDRAFGEAVRFDRSVIAEQWISGAEFTVAVLDGEALPVIRLETPHEFYDYDAKYQANDTRYLFEHGLEPEREAELRKLAIEAFEVVGCRGWGRIDVMQDDAGRFYLLEVNTAPGMTDHSLVPMAAQRAGIGFGELAVRILKGAG</sequence>
<evidence type="ECO:0000256" key="2">
    <source>
        <dbReference type="ARBA" id="ARBA00001946"/>
    </source>
</evidence>
<keyword evidence="14 16" id="KW-0961">Cell wall biogenesis/degradation</keyword>
<keyword evidence="12 16" id="KW-0133">Cell shape</keyword>
<evidence type="ECO:0000256" key="10">
    <source>
        <dbReference type="ARBA" id="ARBA00022741"/>
    </source>
</evidence>
<dbReference type="PROSITE" id="PS00844">
    <property type="entry name" value="DALA_DALA_LIGASE_2"/>
    <property type="match status" value="1"/>
</dbReference>
<comment type="caution">
    <text evidence="19">The sequence shown here is derived from an EMBL/GenBank/DDBJ whole genome shotgun (WGS) entry which is preliminary data.</text>
</comment>
<dbReference type="InterPro" id="IPR013815">
    <property type="entry name" value="ATP_grasp_subdomain_1"/>
</dbReference>
<reference evidence="20" key="1">
    <citation type="journal article" date="2019" name="Int. J. Syst. Evol. Microbiol.">
        <title>The Global Catalogue of Microorganisms (GCM) 10K type strain sequencing project: providing services to taxonomists for standard genome sequencing and annotation.</title>
        <authorList>
            <consortium name="The Broad Institute Genomics Platform"/>
            <consortium name="The Broad Institute Genome Sequencing Center for Infectious Disease"/>
            <person name="Wu L."/>
            <person name="Ma J."/>
        </authorList>
    </citation>
    <scope>NUCLEOTIDE SEQUENCE [LARGE SCALE GENOMIC DNA]</scope>
    <source>
        <strain evidence="20">NBRC 111756</strain>
    </source>
</reference>
<name>A0ABW1ZWJ9_9GAMM</name>
<dbReference type="SUPFAM" id="SSF52440">
    <property type="entry name" value="PreATP-grasp domain"/>
    <property type="match status" value="1"/>
</dbReference>
<keyword evidence="10 17" id="KW-0547">Nucleotide-binding</keyword>
<dbReference type="SUPFAM" id="SSF56059">
    <property type="entry name" value="Glutathione synthetase ATP-binding domain-like"/>
    <property type="match status" value="1"/>
</dbReference>
<dbReference type="Pfam" id="PF01820">
    <property type="entry name" value="Dala_Dala_lig_N"/>
    <property type="match status" value="1"/>
</dbReference>
<evidence type="ECO:0000256" key="12">
    <source>
        <dbReference type="ARBA" id="ARBA00022960"/>
    </source>
</evidence>
<evidence type="ECO:0000256" key="14">
    <source>
        <dbReference type="ARBA" id="ARBA00023316"/>
    </source>
</evidence>
<evidence type="ECO:0000256" key="15">
    <source>
        <dbReference type="ARBA" id="ARBA00047614"/>
    </source>
</evidence>
<dbReference type="InterPro" id="IPR011127">
    <property type="entry name" value="Dala_Dala_lig_N"/>
</dbReference>
<organism evidence="19 20">
    <name type="scientific">Marinobacterium aestuariivivens</name>
    <dbReference type="NCBI Taxonomy" id="1698799"/>
    <lineage>
        <taxon>Bacteria</taxon>
        <taxon>Pseudomonadati</taxon>
        <taxon>Pseudomonadota</taxon>
        <taxon>Gammaproteobacteria</taxon>
        <taxon>Oceanospirillales</taxon>
        <taxon>Oceanospirillaceae</taxon>
        <taxon>Marinobacterium</taxon>
    </lineage>
</organism>
<evidence type="ECO:0000256" key="16">
    <source>
        <dbReference type="HAMAP-Rule" id="MF_00047"/>
    </source>
</evidence>